<gene>
    <name evidence="3" type="ORF">D3874_04035</name>
</gene>
<dbReference type="OrthoDB" id="9790252at2"/>
<name>A0A418W8H6_9PROT</name>
<evidence type="ECO:0000259" key="2">
    <source>
        <dbReference type="Pfam" id="PF13464"/>
    </source>
</evidence>
<organism evidence="3 4">
    <name type="scientific">Oleomonas cavernae</name>
    <dbReference type="NCBI Taxonomy" id="2320859"/>
    <lineage>
        <taxon>Bacteria</taxon>
        <taxon>Pseudomonadati</taxon>
        <taxon>Pseudomonadota</taxon>
        <taxon>Alphaproteobacteria</taxon>
        <taxon>Acetobacterales</taxon>
        <taxon>Acetobacteraceae</taxon>
        <taxon>Oleomonas</taxon>
    </lineage>
</organism>
<dbReference type="Gene3D" id="1.10.260.40">
    <property type="entry name" value="lambda repressor-like DNA-binding domains"/>
    <property type="match status" value="1"/>
</dbReference>
<evidence type="ECO:0000256" key="1">
    <source>
        <dbReference type="SAM" id="MobiDB-lite"/>
    </source>
</evidence>
<feature type="compositionally biased region" description="Pro residues" evidence="1">
    <location>
        <begin position="238"/>
        <end position="255"/>
    </location>
</feature>
<evidence type="ECO:0000313" key="4">
    <source>
        <dbReference type="Proteomes" id="UP000284605"/>
    </source>
</evidence>
<dbReference type="PANTHER" id="PTHR34475:SF1">
    <property type="entry name" value="CYTOSKELETON PROTEIN RODZ"/>
    <property type="match status" value="1"/>
</dbReference>
<dbReference type="InterPro" id="IPR050400">
    <property type="entry name" value="Bact_Cytoskel_RodZ"/>
</dbReference>
<sequence length="364" mass="36574">MALGNRKPYLVQPDDPTPYAPDGGNQYQGVGALLRDARLSYGRTTAEIGAALKIKAVHLDALERGDIDGIPGLTYALGYLRSYAGALGLDGEGAVNAFKAELNRTPETRPLVFPAPVQEAKFPTGRVLSLSVVLAVLVYGSYYYLSRSNTFPAETVPAVPAELAETPPAPPPAPVAAAPTTSPTSAYAAQSSAYGAAAPDAPAAVAPASPAPAPALTVSPGAPAFPGALPSVVAAPPGSAPAPAPADIAPPPATPPADTTAAVAVPAPSAVPGEGRVVLKATDAAWVQIQGSGNEMLFTKILRAGETYVVPARTDVTLVTGNAGALEIFVDGKSIGPLGAAGQVRRNVPLDPDKLLGGAARPPA</sequence>
<feature type="domain" description="Cytoskeleton protein RodZ-like C-terminal" evidence="2">
    <location>
        <begin position="278"/>
        <end position="346"/>
    </location>
</feature>
<comment type="caution">
    <text evidence="3">The sequence shown here is derived from an EMBL/GenBank/DDBJ whole genome shotgun (WGS) entry which is preliminary data.</text>
</comment>
<dbReference type="PANTHER" id="PTHR34475">
    <property type="match status" value="1"/>
</dbReference>
<dbReference type="Pfam" id="PF13464">
    <property type="entry name" value="RodZ_C"/>
    <property type="match status" value="1"/>
</dbReference>
<feature type="region of interest" description="Disordered" evidence="1">
    <location>
        <begin position="162"/>
        <end position="182"/>
    </location>
</feature>
<dbReference type="AlphaFoldDB" id="A0A418W8H6"/>
<dbReference type="EMBL" id="QYUK01000011">
    <property type="protein sequence ID" value="RJF86303.1"/>
    <property type="molecule type" value="Genomic_DNA"/>
</dbReference>
<protein>
    <submittedName>
        <fullName evidence="3">Helix-turn-helix domain-containing protein</fullName>
    </submittedName>
</protein>
<reference evidence="3 4" key="1">
    <citation type="submission" date="2018-09" db="EMBL/GenBank/DDBJ databases">
        <authorList>
            <person name="Zhu H."/>
        </authorList>
    </citation>
    <scope>NUCLEOTIDE SEQUENCE [LARGE SCALE GENOMIC DNA]</scope>
    <source>
        <strain evidence="3 4">K1W22B-8</strain>
    </source>
</reference>
<dbReference type="RefSeq" id="WP_119776857.1">
    <property type="nucleotide sequence ID" value="NZ_QYUK01000011.1"/>
</dbReference>
<feature type="region of interest" description="Disordered" evidence="1">
    <location>
        <begin position="1"/>
        <end position="24"/>
    </location>
</feature>
<dbReference type="InterPro" id="IPR025194">
    <property type="entry name" value="RodZ-like_C"/>
</dbReference>
<dbReference type="GO" id="GO:0003677">
    <property type="term" value="F:DNA binding"/>
    <property type="evidence" value="ECO:0007669"/>
    <property type="project" value="InterPro"/>
</dbReference>
<feature type="region of interest" description="Disordered" evidence="1">
    <location>
        <begin position="236"/>
        <end position="261"/>
    </location>
</feature>
<dbReference type="Pfam" id="PF13413">
    <property type="entry name" value="HTH_25"/>
    <property type="match status" value="1"/>
</dbReference>
<proteinExistence type="predicted"/>
<accession>A0A418W8H6</accession>
<keyword evidence="4" id="KW-1185">Reference proteome</keyword>
<evidence type="ECO:0000313" key="3">
    <source>
        <dbReference type="EMBL" id="RJF86303.1"/>
    </source>
</evidence>
<dbReference type="InterPro" id="IPR010982">
    <property type="entry name" value="Lambda_DNA-bd_dom_sf"/>
</dbReference>
<dbReference type="Proteomes" id="UP000284605">
    <property type="component" value="Unassembled WGS sequence"/>
</dbReference>